<comment type="caution">
    <text evidence="1">The sequence shown here is derived from an EMBL/GenBank/DDBJ whole genome shotgun (WGS) entry which is preliminary data.</text>
</comment>
<evidence type="ECO:0000313" key="1">
    <source>
        <dbReference type="EMBL" id="KAL0120288.1"/>
    </source>
</evidence>
<organism evidence="1 2">
    <name type="scientific">Cardiocondyla obscurior</name>
    <dbReference type="NCBI Taxonomy" id="286306"/>
    <lineage>
        <taxon>Eukaryota</taxon>
        <taxon>Metazoa</taxon>
        <taxon>Ecdysozoa</taxon>
        <taxon>Arthropoda</taxon>
        <taxon>Hexapoda</taxon>
        <taxon>Insecta</taxon>
        <taxon>Pterygota</taxon>
        <taxon>Neoptera</taxon>
        <taxon>Endopterygota</taxon>
        <taxon>Hymenoptera</taxon>
        <taxon>Apocrita</taxon>
        <taxon>Aculeata</taxon>
        <taxon>Formicoidea</taxon>
        <taxon>Formicidae</taxon>
        <taxon>Myrmicinae</taxon>
        <taxon>Cardiocondyla</taxon>
    </lineage>
</organism>
<protein>
    <submittedName>
        <fullName evidence="1">Uncharacterized protein</fullName>
    </submittedName>
</protein>
<evidence type="ECO:0000313" key="2">
    <source>
        <dbReference type="Proteomes" id="UP001430953"/>
    </source>
</evidence>
<name>A0AAW2FXX7_9HYME</name>
<reference evidence="1 2" key="1">
    <citation type="submission" date="2023-03" db="EMBL/GenBank/DDBJ databases">
        <title>High recombination rates correlate with genetic variation in Cardiocondyla obscurior ants.</title>
        <authorList>
            <person name="Errbii M."/>
        </authorList>
    </citation>
    <scope>NUCLEOTIDE SEQUENCE [LARGE SCALE GENOMIC DNA]</scope>
    <source>
        <strain evidence="1">Alpha-2009</strain>
        <tissue evidence="1">Whole body</tissue>
    </source>
</reference>
<dbReference type="AlphaFoldDB" id="A0AAW2FXX7"/>
<dbReference type="Proteomes" id="UP001430953">
    <property type="component" value="Unassembled WGS sequence"/>
</dbReference>
<dbReference type="EMBL" id="JADYXP020000007">
    <property type="protein sequence ID" value="KAL0120288.1"/>
    <property type="molecule type" value="Genomic_DNA"/>
</dbReference>
<sequence>MQLEIKIHLNGNRLAFRDIKKDSRPLEVYWDILLDASFGAIVPSSQCTNDCALKAFHACSRRETKGKKQRSFDRCHPYHQMANHWGESLKSIL</sequence>
<proteinExistence type="predicted"/>
<accession>A0AAW2FXX7</accession>
<gene>
    <name evidence="1" type="ORF">PUN28_008145</name>
</gene>
<keyword evidence="2" id="KW-1185">Reference proteome</keyword>